<accession>A0A1G7QIE4</accession>
<sequence length="175" mass="19293">MFRVNGWIAAAALAIVVALPAHADDVSKRAKIEEMFTLMHMQQTLDQLADQQAGQMKKIMPQLLAGQTIGPDDQKQIDAFMDQLTAMVRDAIQWDKLKPQYEDLYAATYDETTIDGMLAFYRTDAGRAMVAKQPELIAKSQGIAQAQLTAVQPKMQAAFVDFAAKMAKSAAAKQK</sequence>
<evidence type="ECO:0000313" key="3">
    <source>
        <dbReference type="EMBL" id="SDF98294.1"/>
    </source>
</evidence>
<dbReference type="Proteomes" id="UP000182427">
    <property type="component" value="Chromosome I"/>
</dbReference>
<feature type="signal peptide" evidence="1">
    <location>
        <begin position="1"/>
        <end position="23"/>
    </location>
</feature>
<dbReference type="InterPro" id="IPR018637">
    <property type="entry name" value="DUF2059"/>
</dbReference>
<dbReference type="RefSeq" id="WP_083346605.1">
    <property type="nucleotide sequence ID" value="NZ_LT629690.1"/>
</dbReference>
<name>A0A1G7QIE4_9BACT</name>
<keyword evidence="4" id="KW-1185">Reference proteome</keyword>
<gene>
    <name evidence="3" type="ORF">SAMN05444167_3883</name>
</gene>
<dbReference type="Pfam" id="PF09832">
    <property type="entry name" value="DUF2059"/>
    <property type="match status" value="1"/>
</dbReference>
<dbReference type="OrthoDB" id="490569at2"/>
<proteinExistence type="predicted"/>
<keyword evidence="1" id="KW-0732">Signal</keyword>
<feature type="chain" id="PRO_5009242416" description="DUF2059 domain-containing protein" evidence="1">
    <location>
        <begin position="24"/>
        <end position="175"/>
    </location>
</feature>
<dbReference type="EMBL" id="LT629690">
    <property type="protein sequence ID" value="SDF98294.1"/>
    <property type="molecule type" value="Genomic_DNA"/>
</dbReference>
<protein>
    <recommendedName>
        <fullName evidence="2">DUF2059 domain-containing protein</fullName>
    </recommendedName>
</protein>
<evidence type="ECO:0000313" key="4">
    <source>
        <dbReference type="Proteomes" id="UP000182427"/>
    </source>
</evidence>
<organism evidence="3 4">
    <name type="scientific">Terriglobus roseus</name>
    <dbReference type="NCBI Taxonomy" id="392734"/>
    <lineage>
        <taxon>Bacteria</taxon>
        <taxon>Pseudomonadati</taxon>
        <taxon>Acidobacteriota</taxon>
        <taxon>Terriglobia</taxon>
        <taxon>Terriglobales</taxon>
        <taxon>Acidobacteriaceae</taxon>
        <taxon>Terriglobus</taxon>
    </lineage>
</organism>
<dbReference type="AlphaFoldDB" id="A0A1G7QIE4"/>
<feature type="domain" description="DUF2059" evidence="2">
    <location>
        <begin position="95"/>
        <end position="153"/>
    </location>
</feature>
<reference evidence="3 4" key="1">
    <citation type="submission" date="2016-10" db="EMBL/GenBank/DDBJ databases">
        <authorList>
            <person name="de Groot N.N."/>
        </authorList>
    </citation>
    <scope>NUCLEOTIDE SEQUENCE [LARGE SCALE GENOMIC DNA]</scope>
    <source>
        <strain evidence="3 4">GAS232</strain>
    </source>
</reference>
<evidence type="ECO:0000259" key="2">
    <source>
        <dbReference type="Pfam" id="PF09832"/>
    </source>
</evidence>
<evidence type="ECO:0000256" key="1">
    <source>
        <dbReference type="SAM" id="SignalP"/>
    </source>
</evidence>